<dbReference type="EMBL" id="MNCJ02000323">
    <property type="protein sequence ID" value="KAF5797225.1"/>
    <property type="molecule type" value="Genomic_DNA"/>
</dbReference>
<feature type="compositionally biased region" description="Polar residues" evidence="1">
    <location>
        <begin position="120"/>
        <end position="142"/>
    </location>
</feature>
<name>A0A251U9I3_HELAN</name>
<feature type="compositionally biased region" description="Low complexity" evidence="1">
    <location>
        <begin position="81"/>
        <end position="92"/>
    </location>
</feature>
<dbReference type="PANTHER" id="PTHR31390">
    <property type="entry name" value="EXPRESSED PROTEIN"/>
    <property type="match status" value="1"/>
</dbReference>
<evidence type="ECO:0000313" key="2">
    <source>
        <dbReference type="EMBL" id="KAF5797225.1"/>
    </source>
</evidence>
<reference evidence="2" key="3">
    <citation type="submission" date="2020-06" db="EMBL/GenBank/DDBJ databases">
        <title>Helianthus annuus Genome sequencing and assembly Release 2.</title>
        <authorList>
            <person name="Gouzy J."/>
            <person name="Langlade N."/>
            <person name="Munos S."/>
        </authorList>
    </citation>
    <scope>NUCLEOTIDE SEQUENCE</scope>
    <source>
        <tissue evidence="2">Leaves</tissue>
    </source>
</reference>
<evidence type="ECO:0000313" key="4">
    <source>
        <dbReference type="Proteomes" id="UP000215914"/>
    </source>
</evidence>
<feature type="region of interest" description="Disordered" evidence="1">
    <location>
        <begin position="104"/>
        <end position="152"/>
    </location>
</feature>
<organism evidence="3 4">
    <name type="scientific">Helianthus annuus</name>
    <name type="common">Common sunflower</name>
    <dbReference type="NCBI Taxonomy" id="4232"/>
    <lineage>
        <taxon>Eukaryota</taxon>
        <taxon>Viridiplantae</taxon>
        <taxon>Streptophyta</taxon>
        <taxon>Embryophyta</taxon>
        <taxon>Tracheophyta</taxon>
        <taxon>Spermatophyta</taxon>
        <taxon>Magnoliopsida</taxon>
        <taxon>eudicotyledons</taxon>
        <taxon>Gunneridae</taxon>
        <taxon>Pentapetalae</taxon>
        <taxon>asterids</taxon>
        <taxon>campanulids</taxon>
        <taxon>Asterales</taxon>
        <taxon>Asteraceae</taxon>
        <taxon>Asteroideae</taxon>
        <taxon>Heliantheae alliance</taxon>
        <taxon>Heliantheae</taxon>
        <taxon>Helianthus</taxon>
    </lineage>
</organism>
<dbReference type="STRING" id="4232.A0A251U9I3"/>
<dbReference type="EMBL" id="CM007897">
    <property type="protein sequence ID" value="OTG19749.1"/>
    <property type="molecule type" value="Genomic_DNA"/>
</dbReference>
<dbReference type="OMA" id="ICPRTVI"/>
<dbReference type="PANTHER" id="PTHR31390:SF4">
    <property type="entry name" value="DUF3527 DOMAIN-CONTAINING PROTEIN"/>
    <property type="match status" value="1"/>
</dbReference>
<feature type="region of interest" description="Disordered" evidence="1">
    <location>
        <begin position="1"/>
        <end position="21"/>
    </location>
</feature>
<evidence type="ECO:0000256" key="1">
    <source>
        <dbReference type="SAM" id="MobiDB-lite"/>
    </source>
</evidence>
<sequence>MASSASASSNHRRKHVASESMEMEEIVKHMSNLPSYLERGKPIQDRALNFGVLDWGRLEQWQYHHHHHHHKQGVVGTNKHSASSSVLSSGSSLLSHLNMSHEEISTKDAPVNHSSEKKTTNQSRTKTTESRSSVDMGTFQTASSSSSSSLSFFSKGKMKIQDELENEIGNLQDSSYGHNTVLLNAEKSEEIYSDSNESSSKRNARKHRFRMIFKSEAAKHPISQNLTEDSKNKEKVKTGLGNCKEVRVDNSCGNEMNLSSSRKQALFQVAVKNGRPLFTFAVDDTNNDIVAATVRNLSGKDDTNSWIYTFFTVHEVKKKKSGWLYHGSKDKDHGYLPNVTAQMKVSNPTDCTTREFVLSSVDSGQPDHQILDVQLENELAAIVVRFPREEDDEEDHDCFSMTVILPGGHHSIPRKGDPSPLIQRWRSGGRCDCDGWDVGCRLRILTNKVQSHRRSNPPESFDLFLQEDVTNERPFFSLSPVKEGIFSVDYSSSLPLLHAFSICISVIECRKSSRYTELKTYVAKQVDDDVAPISYASLPLVSPVGRIQLDI</sequence>
<dbReference type="Proteomes" id="UP000215914">
    <property type="component" value="Chromosome 8"/>
</dbReference>
<dbReference type="InterPro" id="IPR021916">
    <property type="entry name" value="DUF3527"/>
</dbReference>
<dbReference type="InParanoid" id="A0A251U9I3"/>
<feature type="region of interest" description="Disordered" evidence="1">
    <location>
        <begin position="69"/>
        <end position="92"/>
    </location>
</feature>
<proteinExistence type="predicted"/>
<accession>A0A251U9I3</accession>
<protein>
    <submittedName>
        <fullName evidence="3">Uncharacterized protein</fullName>
    </submittedName>
</protein>
<dbReference type="Pfam" id="PF12043">
    <property type="entry name" value="DUF3527"/>
    <property type="match status" value="2"/>
</dbReference>
<dbReference type="AlphaFoldDB" id="A0A251U9I3"/>
<evidence type="ECO:0000313" key="3">
    <source>
        <dbReference type="EMBL" id="OTG19749.1"/>
    </source>
</evidence>
<reference evidence="2 4" key="1">
    <citation type="journal article" date="2017" name="Nature">
        <title>The sunflower genome provides insights into oil metabolism, flowering and Asterid evolution.</title>
        <authorList>
            <person name="Badouin H."/>
            <person name="Gouzy J."/>
            <person name="Grassa C.J."/>
            <person name="Murat F."/>
            <person name="Staton S.E."/>
            <person name="Cottret L."/>
            <person name="Lelandais-Briere C."/>
            <person name="Owens G.L."/>
            <person name="Carrere S."/>
            <person name="Mayjonade B."/>
            <person name="Legrand L."/>
            <person name="Gill N."/>
            <person name="Kane N.C."/>
            <person name="Bowers J.E."/>
            <person name="Hubner S."/>
            <person name="Bellec A."/>
            <person name="Berard A."/>
            <person name="Berges H."/>
            <person name="Blanchet N."/>
            <person name="Boniface M.C."/>
            <person name="Brunel D."/>
            <person name="Catrice O."/>
            <person name="Chaidir N."/>
            <person name="Claudel C."/>
            <person name="Donnadieu C."/>
            <person name="Faraut T."/>
            <person name="Fievet G."/>
            <person name="Helmstetter N."/>
            <person name="King M."/>
            <person name="Knapp S.J."/>
            <person name="Lai Z."/>
            <person name="Le Paslier M.C."/>
            <person name="Lippi Y."/>
            <person name="Lorenzon L."/>
            <person name="Mandel J.R."/>
            <person name="Marage G."/>
            <person name="Marchand G."/>
            <person name="Marquand E."/>
            <person name="Bret-Mestries E."/>
            <person name="Morien E."/>
            <person name="Nambeesan S."/>
            <person name="Nguyen T."/>
            <person name="Pegot-Espagnet P."/>
            <person name="Pouilly N."/>
            <person name="Raftis F."/>
            <person name="Sallet E."/>
            <person name="Schiex T."/>
            <person name="Thomas J."/>
            <person name="Vandecasteele C."/>
            <person name="Vares D."/>
            <person name="Vear F."/>
            <person name="Vautrin S."/>
            <person name="Crespi M."/>
            <person name="Mangin B."/>
            <person name="Burke J.M."/>
            <person name="Salse J."/>
            <person name="Munos S."/>
            <person name="Vincourt P."/>
            <person name="Rieseberg L.H."/>
            <person name="Langlade N.B."/>
        </authorList>
    </citation>
    <scope>NUCLEOTIDE SEQUENCE [LARGE SCALE GENOMIC DNA]</scope>
    <source>
        <strain evidence="4">cv. SF193</strain>
        <tissue evidence="2">Leaves</tissue>
    </source>
</reference>
<dbReference type="OrthoDB" id="1898655at2759"/>
<gene>
    <name evidence="3" type="ORF">HannXRQ_Chr08g0237571</name>
    <name evidence="2" type="ORF">HanXRQr2_Chr08g0361131</name>
</gene>
<dbReference type="Gramene" id="mRNA:HanXRQr2_Chr08g0361131">
    <property type="protein sequence ID" value="mRNA:HanXRQr2_Chr08g0361131"/>
    <property type="gene ID" value="HanXRQr2_Chr08g0361131"/>
</dbReference>
<reference evidence="3" key="2">
    <citation type="submission" date="2017-02" db="EMBL/GenBank/DDBJ databases">
        <title>Sunflower complete genome.</title>
        <authorList>
            <person name="Langlade N."/>
            <person name="Munos S."/>
        </authorList>
    </citation>
    <scope>NUCLEOTIDE SEQUENCE [LARGE SCALE GENOMIC DNA]</scope>
    <source>
        <tissue evidence="3">Leaves</tissue>
    </source>
</reference>
<keyword evidence="4" id="KW-1185">Reference proteome</keyword>
<feature type="compositionally biased region" description="Low complexity" evidence="1">
    <location>
        <begin position="143"/>
        <end position="152"/>
    </location>
</feature>